<dbReference type="AlphaFoldDB" id="A0A0C2M5I1"/>
<dbReference type="Gene3D" id="3.40.50.300">
    <property type="entry name" value="P-loop containing nucleotide triphosphate hydrolases"/>
    <property type="match status" value="1"/>
</dbReference>
<keyword evidence="3" id="KW-1185">Reference proteome</keyword>
<sequence length="178" mass="20211">METNTSNDEIDRIKERLTKKGVIIGIPTERFSDVYGFEDLKDRFFTIVALPRLQPHLFEGLKCVREILIKEPQDRGVGHFIRALAGEYGFHLVTIDGRLFNDRKIESISQIAGDVKSLLIALKPSILFIRNLCDLDSNAPDICYLQRAVSSYCQTHVPSVFTIIACSHRRDVINTGYV</sequence>
<dbReference type="InterPro" id="IPR027417">
    <property type="entry name" value="P-loop_NTPase"/>
</dbReference>
<dbReference type="SUPFAM" id="SSF52540">
    <property type="entry name" value="P-loop containing nucleoside triphosphate hydrolases"/>
    <property type="match status" value="1"/>
</dbReference>
<reference evidence="1 3" key="1">
    <citation type="journal article" date="2014" name="Genome Biol. Evol.">
        <title>The genome of the myxosporean Thelohanellus kitauei shows adaptations to nutrient acquisition within its fish host.</title>
        <authorList>
            <person name="Yang Y."/>
            <person name="Xiong J."/>
            <person name="Zhou Z."/>
            <person name="Huo F."/>
            <person name="Miao W."/>
            <person name="Ran C."/>
            <person name="Liu Y."/>
            <person name="Zhang J."/>
            <person name="Feng J."/>
            <person name="Wang M."/>
            <person name="Wang M."/>
            <person name="Wang L."/>
            <person name="Yao B."/>
        </authorList>
    </citation>
    <scope>NUCLEOTIDE SEQUENCE [LARGE SCALE GENOMIC DNA]</scope>
    <source>
        <strain evidence="1">Wuqing</strain>
    </source>
</reference>
<evidence type="ECO:0000313" key="3">
    <source>
        <dbReference type="Proteomes" id="UP000031668"/>
    </source>
</evidence>
<evidence type="ECO:0000313" key="2">
    <source>
        <dbReference type="EMBL" id="KII65290.1"/>
    </source>
</evidence>
<dbReference type="Proteomes" id="UP000031668">
    <property type="component" value="Unassembled WGS sequence"/>
</dbReference>
<proteinExistence type="predicted"/>
<evidence type="ECO:0000313" key="1">
    <source>
        <dbReference type="EMBL" id="KII62330.1"/>
    </source>
</evidence>
<comment type="caution">
    <text evidence="1">The sequence shown here is derived from an EMBL/GenBank/DDBJ whole genome shotgun (WGS) entry which is preliminary data.</text>
</comment>
<dbReference type="EMBL" id="JWZT01005006">
    <property type="protein sequence ID" value="KII62330.1"/>
    <property type="molecule type" value="Genomic_DNA"/>
</dbReference>
<protein>
    <recommendedName>
        <fullName evidence="4">Twinkle protein, mitochondrial</fullName>
    </recommendedName>
</protein>
<dbReference type="EMBL" id="JWZT01003910">
    <property type="protein sequence ID" value="KII65290.1"/>
    <property type="molecule type" value="Genomic_DNA"/>
</dbReference>
<gene>
    <name evidence="2" type="ORF">RF11_02710</name>
    <name evidence="1" type="ORF">RF11_15320</name>
</gene>
<name>A0A0C2M5I1_THEKT</name>
<organism evidence="1 3">
    <name type="scientific">Thelohanellus kitauei</name>
    <name type="common">Myxosporean</name>
    <dbReference type="NCBI Taxonomy" id="669202"/>
    <lineage>
        <taxon>Eukaryota</taxon>
        <taxon>Metazoa</taxon>
        <taxon>Cnidaria</taxon>
        <taxon>Myxozoa</taxon>
        <taxon>Myxosporea</taxon>
        <taxon>Bivalvulida</taxon>
        <taxon>Platysporina</taxon>
        <taxon>Myxobolidae</taxon>
        <taxon>Thelohanellus</taxon>
    </lineage>
</organism>
<accession>A0A0C2M5I1</accession>
<evidence type="ECO:0008006" key="4">
    <source>
        <dbReference type="Google" id="ProtNLM"/>
    </source>
</evidence>